<protein>
    <submittedName>
        <fullName evidence="2">Uncharacterized protein</fullName>
    </submittedName>
</protein>
<evidence type="ECO:0000313" key="3">
    <source>
        <dbReference type="Proteomes" id="UP001596154"/>
    </source>
</evidence>
<dbReference type="EMBL" id="JBHSNY010000006">
    <property type="protein sequence ID" value="MFC5636058.1"/>
    <property type="molecule type" value="Genomic_DNA"/>
</dbReference>
<reference evidence="3" key="1">
    <citation type="journal article" date="2019" name="Int. J. Syst. Evol. Microbiol.">
        <title>The Global Catalogue of Microorganisms (GCM) 10K type strain sequencing project: providing services to taxonomists for standard genome sequencing and annotation.</title>
        <authorList>
            <consortium name="The Broad Institute Genomics Platform"/>
            <consortium name="The Broad Institute Genome Sequencing Center for Infectious Disease"/>
            <person name="Wu L."/>
            <person name="Ma J."/>
        </authorList>
    </citation>
    <scope>NUCLEOTIDE SEQUENCE [LARGE SCALE GENOMIC DNA]</scope>
    <source>
        <strain evidence="3">CGMCC 4.7248</strain>
    </source>
</reference>
<name>A0ABW0UR83_9ACTN</name>
<dbReference type="RefSeq" id="WP_381023274.1">
    <property type="nucleotide sequence ID" value="NZ_JBHSNY010000006.1"/>
</dbReference>
<gene>
    <name evidence="2" type="ORF">ACFPZJ_20105</name>
</gene>
<proteinExistence type="predicted"/>
<accession>A0ABW0UR83</accession>
<dbReference type="Proteomes" id="UP001596154">
    <property type="component" value="Unassembled WGS sequence"/>
</dbReference>
<evidence type="ECO:0000313" key="2">
    <source>
        <dbReference type="EMBL" id="MFC5636058.1"/>
    </source>
</evidence>
<sequence>MPSPVRSVPHGAPSSRRLGTLVQGALLLMLVLCAAAHGAAAEETRGPVPAAVPTAQAAPGGTEPQAPHAPHGAHQCASDAVVRVAAQGPEQPVADANAPAAAAAGAALLGPPLAFRAKRGGRRPRTGRAALVVTSRWRI</sequence>
<organism evidence="2 3">
    <name type="scientific">Streptomyces bullii</name>
    <dbReference type="NCBI Taxonomy" id="349910"/>
    <lineage>
        <taxon>Bacteria</taxon>
        <taxon>Bacillati</taxon>
        <taxon>Actinomycetota</taxon>
        <taxon>Actinomycetes</taxon>
        <taxon>Kitasatosporales</taxon>
        <taxon>Streptomycetaceae</taxon>
        <taxon>Streptomyces</taxon>
    </lineage>
</organism>
<feature type="region of interest" description="Disordered" evidence="1">
    <location>
        <begin position="42"/>
        <end position="76"/>
    </location>
</feature>
<evidence type="ECO:0000256" key="1">
    <source>
        <dbReference type="SAM" id="MobiDB-lite"/>
    </source>
</evidence>
<keyword evidence="3" id="KW-1185">Reference proteome</keyword>
<comment type="caution">
    <text evidence="2">The sequence shown here is derived from an EMBL/GenBank/DDBJ whole genome shotgun (WGS) entry which is preliminary data.</text>
</comment>
<feature type="compositionally biased region" description="Low complexity" evidence="1">
    <location>
        <begin position="46"/>
        <end position="62"/>
    </location>
</feature>